<dbReference type="EMBL" id="BANX01000001">
    <property type="protein sequence ID" value="GAC66209.1"/>
    <property type="molecule type" value="Genomic_DNA"/>
</dbReference>
<evidence type="ECO:0000313" key="1">
    <source>
        <dbReference type="EMBL" id="GAC66209.1"/>
    </source>
</evidence>
<dbReference type="AlphaFoldDB" id="M0QCP5"/>
<dbReference type="OrthoDB" id="4382075at2"/>
<accession>M0QCP5</accession>
<dbReference type="eggNOG" id="ENOG50341N3">
    <property type="taxonomic scope" value="Bacteria"/>
</dbReference>
<keyword evidence="2" id="KW-1185">Reference proteome</keyword>
<organism evidence="1 2">
    <name type="scientific">Gordonia soli NBRC 108243</name>
    <dbReference type="NCBI Taxonomy" id="1223545"/>
    <lineage>
        <taxon>Bacteria</taxon>
        <taxon>Bacillati</taxon>
        <taxon>Actinomycetota</taxon>
        <taxon>Actinomycetes</taxon>
        <taxon>Mycobacteriales</taxon>
        <taxon>Gordoniaceae</taxon>
        <taxon>Gordonia</taxon>
    </lineage>
</organism>
<proteinExistence type="predicted"/>
<dbReference type="Proteomes" id="UP000011666">
    <property type="component" value="Unassembled WGS sequence"/>
</dbReference>
<name>M0QCP5_9ACTN</name>
<comment type="caution">
    <text evidence="1">The sequence shown here is derived from an EMBL/GenBank/DDBJ whole genome shotgun (WGS) entry which is preliminary data.</text>
</comment>
<dbReference type="RefSeq" id="WP_007616201.1">
    <property type="nucleotide sequence ID" value="NZ_BANX01000001.1"/>
</dbReference>
<dbReference type="Pfam" id="PF10824">
    <property type="entry name" value="T7SS_ESX_EspC"/>
    <property type="match status" value="1"/>
</dbReference>
<evidence type="ECO:0008006" key="3">
    <source>
        <dbReference type="Google" id="ProtNLM"/>
    </source>
</evidence>
<protein>
    <recommendedName>
        <fullName evidence="3">PE domain-containing protein</fullName>
    </recommendedName>
</protein>
<dbReference type="STRING" id="1223545.GS4_01_00100"/>
<gene>
    <name evidence="1" type="ORF">GS4_01_00100</name>
</gene>
<dbReference type="GO" id="GO:0009306">
    <property type="term" value="P:protein secretion"/>
    <property type="evidence" value="ECO:0007669"/>
    <property type="project" value="InterPro"/>
</dbReference>
<reference evidence="1 2" key="1">
    <citation type="submission" date="2013-01" db="EMBL/GenBank/DDBJ databases">
        <title>Whole genome shotgun sequence of Gordonia soli NBRC 108243.</title>
        <authorList>
            <person name="Isaki-Nakamura S."/>
            <person name="Hosoyama A."/>
            <person name="Tsuchikane K."/>
            <person name="Ando Y."/>
            <person name="Baba S."/>
            <person name="Ohji S."/>
            <person name="Hamada M."/>
            <person name="Tamura T."/>
            <person name="Yamazoe A."/>
            <person name="Yamazaki S."/>
            <person name="Fujita N."/>
        </authorList>
    </citation>
    <scope>NUCLEOTIDE SEQUENCE [LARGE SCALE GENOMIC DNA]</scope>
    <source>
        <strain evidence="1 2">NBRC 108243</strain>
    </source>
</reference>
<evidence type="ECO:0000313" key="2">
    <source>
        <dbReference type="Proteomes" id="UP000011666"/>
    </source>
</evidence>
<sequence length="102" mass="9891">MEKVTVAPEVLTAFGSTHAAMASAVAAAGSINAAANTAVMVPVFGVIGQEFLASFIAAQANHLFSVGSLAAVHAGTAATTLSGLSDFEGNDGGSGAAIRSVL</sequence>
<dbReference type="InterPro" id="IPR022536">
    <property type="entry name" value="EspC"/>
</dbReference>